<evidence type="ECO:0000313" key="2">
    <source>
        <dbReference type="EMBL" id="PPK66230.1"/>
    </source>
</evidence>
<sequence>MRSARGRALNRVLAVMVVAVFLAWGLVLLLDGEQRDTAPRTSCGAPALTYTNGTPLGEAVARDVTGVHAAACAGDYGALAPFVSDPTRPAAEIVLTWRAEDPTGVKLRAIAEVLERPGAGGQGGLVFCDPDKGLVVFSRGTFDVRSGLTDVEFPGDQRLVDCSRYGPDQA</sequence>
<organism evidence="2 3">
    <name type="scientific">Actinokineospora auranticolor</name>
    <dbReference type="NCBI Taxonomy" id="155976"/>
    <lineage>
        <taxon>Bacteria</taxon>
        <taxon>Bacillati</taxon>
        <taxon>Actinomycetota</taxon>
        <taxon>Actinomycetes</taxon>
        <taxon>Pseudonocardiales</taxon>
        <taxon>Pseudonocardiaceae</taxon>
        <taxon>Actinokineospora</taxon>
    </lineage>
</organism>
<protein>
    <recommendedName>
        <fullName evidence="4">LppP/LprE lipoprotein</fullName>
    </recommendedName>
</protein>
<accession>A0A2S6GM24</accession>
<dbReference type="EMBL" id="PTIX01000011">
    <property type="protein sequence ID" value="PPK66230.1"/>
    <property type="molecule type" value="Genomic_DNA"/>
</dbReference>
<keyword evidence="1" id="KW-1133">Transmembrane helix</keyword>
<evidence type="ECO:0008006" key="4">
    <source>
        <dbReference type="Google" id="ProtNLM"/>
    </source>
</evidence>
<reference evidence="2 3" key="1">
    <citation type="submission" date="2018-02" db="EMBL/GenBank/DDBJ databases">
        <title>Genomic Encyclopedia of Archaeal and Bacterial Type Strains, Phase II (KMG-II): from individual species to whole genera.</title>
        <authorList>
            <person name="Goeker M."/>
        </authorList>
    </citation>
    <scope>NUCLEOTIDE SEQUENCE [LARGE SCALE GENOMIC DNA]</scope>
    <source>
        <strain evidence="2 3">YU 961-1</strain>
    </source>
</reference>
<keyword evidence="3" id="KW-1185">Reference proteome</keyword>
<dbReference type="AlphaFoldDB" id="A0A2S6GM24"/>
<evidence type="ECO:0000313" key="3">
    <source>
        <dbReference type="Proteomes" id="UP000239203"/>
    </source>
</evidence>
<proteinExistence type="predicted"/>
<feature type="transmembrane region" description="Helical" evidence="1">
    <location>
        <begin position="12"/>
        <end position="30"/>
    </location>
</feature>
<keyword evidence="1" id="KW-0472">Membrane</keyword>
<comment type="caution">
    <text evidence="2">The sequence shown here is derived from an EMBL/GenBank/DDBJ whole genome shotgun (WGS) entry which is preliminary data.</text>
</comment>
<evidence type="ECO:0000256" key="1">
    <source>
        <dbReference type="SAM" id="Phobius"/>
    </source>
</evidence>
<name>A0A2S6GM24_9PSEU</name>
<keyword evidence="1" id="KW-0812">Transmembrane</keyword>
<dbReference type="Proteomes" id="UP000239203">
    <property type="component" value="Unassembled WGS sequence"/>
</dbReference>
<gene>
    <name evidence="2" type="ORF">CLV40_111194</name>
</gene>